<evidence type="ECO:0000259" key="3">
    <source>
        <dbReference type="Pfam" id="PF02278"/>
    </source>
</evidence>
<feature type="domain" description="Polysaccharide lyase family 8 C-terminal" evidence="4">
    <location>
        <begin position="700"/>
        <end position="763"/>
    </location>
</feature>
<dbReference type="InterPro" id="IPR004103">
    <property type="entry name" value="Lyase_8_C"/>
</dbReference>
<dbReference type="Gene3D" id="2.70.98.10">
    <property type="match status" value="1"/>
</dbReference>
<evidence type="ECO:0000259" key="4">
    <source>
        <dbReference type="Pfam" id="PF02884"/>
    </source>
</evidence>
<gene>
    <name evidence="5" type="ORF">O9H85_00580</name>
</gene>
<comment type="caution">
    <text evidence="5">The sequence shown here is derived from an EMBL/GenBank/DDBJ whole genome shotgun (WGS) entry which is preliminary data.</text>
</comment>
<protein>
    <submittedName>
        <fullName evidence="5">Polysaccharide lyase beta-sandwich domain-containing protein</fullName>
    </submittedName>
</protein>
<dbReference type="Gene3D" id="2.60.220.10">
    <property type="entry name" value="Polysaccharide lyase family 8-like, C-terminal"/>
    <property type="match status" value="1"/>
</dbReference>
<dbReference type="Proteomes" id="UP001527882">
    <property type="component" value="Unassembled WGS sequence"/>
</dbReference>
<dbReference type="InterPro" id="IPR003159">
    <property type="entry name" value="Lyase_8_central_dom"/>
</dbReference>
<dbReference type="PANTHER" id="PTHR38481">
    <property type="entry name" value="HYALURONATE LYASE"/>
    <property type="match status" value="1"/>
</dbReference>
<organism evidence="5 6">
    <name type="scientific">Paenibacillus gyeongsangnamensis</name>
    <dbReference type="NCBI Taxonomy" id="3388067"/>
    <lineage>
        <taxon>Bacteria</taxon>
        <taxon>Bacillati</taxon>
        <taxon>Bacillota</taxon>
        <taxon>Bacilli</taxon>
        <taxon>Bacillales</taxon>
        <taxon>Paenibacillaceae</taxon>
        <taxon>Paenibacillus</taxon>
    </lineage>
</organism>
<comment type="similarity">
    <text evidence="1">Belongs to the polysaccharide lyase 8 family.</text>
</comment>
<sequence length="815" mass="92951">MKTQPSLNGELIPESYWSSALECRECVHKLRKNTDERYSIKSRALEDLRRQIARTPFRAKTYASFNELDKYKLQLQEDGCFADLNDSFGDIYAAIMRLTAISEAFHWSREKPLQDELLKNKIFKGISYYCKLEADRTDRGWTRFHSSVFAIPVAVTNMFFFFLNDMEAIEKGAAIDQLAMEVHKQLSRCSLQAWTLPLRGDHTDSHPISIERFRKHVWWVGGNAVTYRPAFHTAVMLQSVQMIETLTYVVCHFLTPTSHTNNDESFWNEGICADGFGWGHGPQAYNSGYPKDGILSGLRIIKELQGTPWENEITCGNVDWLINFIRGICWSHYKDWDAPMQTRNIFAKKIKDDIDYIFDLAQLLIENFGRLLTEEQLREMNELLKRRDIQHMDGYPLGYYKGVRYFWNNDDLIKKTDRLYFYVNMASNRCSGVEFAHSMADRLNFFTADGYYVIARNGDEWAKSKGAWEIASLPGITARHVETAKLVPETNWSGYNSLHPFAGGVARDENGAAAFIFEKDDRRKADGAGIKHNQSNKEIFGVKAYKSYFIMEDMIVCLGAGISDLQPELGSEIRTTINQTSWATDIIYSSDERLPIEGHKGRFKVRGLESGKGIPWVKQDGILYAVFPEHTSGEVAMLAEERKSHWELLNSTNRQEDNETCKVFQLWINHGQAPVESKYSYLMYTGDQEPQTFLDSNPVRIISNTTGLQAVANKDHSILQAVFYDSGTVCTADTFSMKISHSAVVMLEQQGEELLVTVSDPCQDVNLKELIVYLTIPVIGESITAEEPWYAVPIKLPGKPEIGKPITVVLSLDKQ</sequence>
<feature type="domain" description="Polysaccharide lyase family 8 central" evidence="3">
    <location>
        <begin position="404"/>
        <end position="684"/>
    </location>
</feature>
<dbReference type="SUPFAM" id="SSF49863">
    <property type="entry name" value="Hyaluronate lyase-like, C-terminal domain"/>
    <property type="match status" value="1"/>
</dbReference>
<dbReference type="InterPro" id="IPR038970">
    <property type="entry name" value="Lyase_8"/>
</dbReference>
<dbReference type="Pfam" id="PF02884">
    <property type="entry name" value="Lyase_8_C"/>
    <property type="match status" value="1"/>
</dbReference>
<dbReference type="GO" id="GO:0016829">
    <property type="term" value="F:lyase activity"/>
    <property type="evidence" value="ECO:0007669"/>
    <property type="project" value="UniProtKB-KW"/>
</dbReference>
<dbReference type="Pfam" id="PF02278">
    <property type="entry name" value="Lyase_8"/>
    <property type="match status" value="1"/>
</dbReference>
<proteinExistence type="inferred from homology"/>
<keyword evidence="6" id="KW-1185">Reference proteome</keyword>
<dbReference type="InterPro" id="IPR011013">
    <property type="entry name" value="Gal_mutarotase_sf_dom"/>
</dbReference>
<dbReference type="InterPro" id="IPR011071">
    <property type="entry name" value="Lyase_8-like_C"/>
</dbReference>
<dbReference type="InterPro" id="IPR014718">
    <property type="entry name" value="GH-type_carb-bd"/>
</dbReference>
<reference evidence="5 6" key="1">
    <citation type="submission" date="2022-12" db="EMBL/GenBank/DDBJ databases">
        <title>Draft genome sequence of Paenibacillus sp. dW9.</title>
        <authorList>
            <person name="Choi E.-W."/>
            <person name="Kim D.-U."/>
        </authorList>
    </citation>
    <scope>NUCLEOTIDE SEQUENCE [LARGE SCALE GENOMIC DNA]</scope>
    <source>
        <strain evidence="6">dW9</strain>
    </source>
</reference>
<dbReference type="InterPro" id="IPR008929">
    <property type="entry name" value="Chondroitin_lyas"/>
</dbReference>
<accession>A0ABT4Q236</accession>
<dbReference type="Gene3D" id="1.50.10.100">
    <property type="entry name" value="Chondroitin AC/alginate lyase"/>
    <property type="match status" value="1"/>
</dbReference>
<name>A0ABT4Q236_9BACL</name>
<dbReference type="RefSeq" id="WP_269879330.1">
    <property type="nucleotide sequence ID" value="NZ_JAQAGZ010000001.1"/>
</dbReference>
<evidence type="ECO:0000313" key="5">
    <source>
        <dbReference type="EMBL" id="MCZ8510954.1"/>
    </source>
</evidence>
<evidence type="ECO:0000313" key="6">
    <source>
        <dbReference type="Proteomes" id="UP001527882"/>
    </source>
</evidence>
<dbReference type="SUPFAM" id="SSF74650">
    <property type="entry name" value="Galactose mutarotase-like"/>
    <property type="match status" value="1"/>
</dbReference>
<evidence type="ECO:0000256" key="2">
    <source>
        <dbReference type="ARBA" id="ARBA00023239"/>
    </source>
</evidence>
<keyword evidence="2 5" id="KW-0456">Lyase</keyword>
<dbReference type="PANTHER" id="PTHR38481:SF1">
    <property type="entry name" value="HYALURONATE LYASE"/>
    <property type="match status" value="1"/>
</dbReference>
<evidence type="ECO:0000256" key="1">
    <source>
        <dbReference type="ARBA" id="ARBA00006699"/>
    </source>
</evidence>
<dbReference type="EMBL" id="JAQAGZ010000001">
    <property type="protein sequence ID" value="MCZ8510954.1"/>
    <property type="molecule type" value="Genomic_DNA"/>
</dbReference>
<dbReference type="SUPFAM" id="SSF48230">
    <property type="entry name" value="Chondroitin AC/alginate lyase"/>
    <property type="match status" value="1"/>
</dbReference>